<name>A0A975ZQI8_9RHOB</name>
<keyword evidence="4 8" id="KW-1003">Cell membrane</keyword>
<proteinExistence type="inferred from homology"/>
<evidence type="ECO:0000256" key="5">
    <source>
        <dbReference type="ARBA" id="ARBA00022692"/>
    </source>
</evidence>
<comment type="subcellular location">
    <subcellularLocation>
        <location evidence="1 8">Cell membrane</location>
        <topology evidence="1 8">Multi-pass membrane protein</topology>
    </subcellularLocation>
</comment>
<dbReference type="PANTHER" id="PTHR30269">
    <property type="entry name" value="TRANSMEMBRANE PROTEIN YFCA"/>
    <property type="match status" value="1"/>
</dbReference>
<accession>A0A975ZQI8</accession>
<evidence type="ECO:0000256" key="8">
    <source>
        <dbReference type="RuleBase" id="RU363041"/>
    </source>
</evidence>
<keyword evidence="5 8" id="KW-0812">Transmembrane</keyword>
<evidence type="ECO:0000256" key="7">
    <source>
        <dbReference type="ARBA" id="ARBA00023136"/>
    </source>
</evidence>
<keyword evidence="7 8" id="KW-0472">Membrane</keyword>
<dbReference type="AlphaFoldDB" id="A0A975ZQI8"/>
<gene>
    <name evidence="9" type="ORF">SAMN04487940_12333</name>
</gene>
<dbReference type="InterPro" id="IPR052017">
    <property type="entry name" value="TSUP"/>
</dbReference>
<dbReference type="GO" id="GO:0005886">
    <property type="term" value="C:plasma membrane"/>
    <property type="evidence" value="ECO:0007669"/>
    <property type="project" value="UniProtKB-SubCell"/>
</dbReference>
<reference evidence="9 10" key="1">
    <citation type="submission" date="2016-10" db="EMBL/GenBank/DDBJ databases">
        <authorList>
            <person name="Varghese N."/>
            <person name="Submissions S."/>
        </authorList>
    </citation>
    <scope>NUCLEOTIDE SEQUENCE [LARGE SCALE GENOMIC DNA]</scope>
    <source>
        <strain evidence="9 10">FF3</strain>
    </source>
</reference>
<evidence type="ECO:0000256" key="4">
    <source>
        <dbReference type="ARBA" id="ARBA00022475"/>
    </source>
</evidence>
<dbReference type="Proteomes" id="UP000182932">
    <property type="component" value="Unassembled WGS sequence"/>
</dbReference>
<evidence type="ECO:0000313" key="9">
    <source>
        <dbReference type="EMBL" id="SEK06677.1"/>
    </source>
</evidence>
<comment type="similarity">
    <text evidence="2 8">Belongs to the 4-toluene sulfonate uptake permease (TSUP) (TC 2.A.102) family.</text>
</comment>
<evidence type="ECO:0000256" key="3">
    <source>
        <dbReference type="ARBA" id="ARBA00022448"/>
    </source>
</evidence>
<dbReference type="RefSeq" id="WP_074839276.1">
    <property type="nucleotide sequence ID" value="NZ_FNYY01000023.1"/>
</dbReference>
<evidence type="ECO:0000313" key="10">
    <source>
        <dbReference type="Proteomes" id="UP000182932"/>
    </source>
</evidence>
<feature type="transmembrane region" description="Helical" evidence="8">
    <location>
        <begin position="199"/>
        <end position="221"/>
    </location>
</feature>
<evidence type="ECO:0000256" key="2">
    <source>
        <dbReference type="ARBA" id="ARBA00009142"/>
    </source>
</evidence>
<keyword evidence="6 8" id="KW-1133">Transmembrane helix</keyword>
<sequence length="251" mass="25779">MVSALTDPASLAAIALALLAGGMLKGALGLGAPVIAVPVMASFFDVKLAVALMVLPNFTTNVWQLRAFGQARLPGRFPWIFAGAGAVGVGLGTLMLVWLSSDTLKLILSGAVLAYIGLRLLSPAFALSSARANRLAAPMGALGGVLQGAAGISAPVSVSFLNAMQLSRRVFIPTISLFFAATTAVQVPLLLAAGVMTPTILLIGVTALVPLFLGMRIGGWLAKSISARSFDRLILLMLAALTIKLSTDALL</sequence>
<protein>
    <recommendedName>
        <fullName evidence="8">Probable membrane transporter protein</fullName>
    </recommendedName>
</protein>
<dbReference type="Pfam" id="PF01925">
    <property type="entry name" value="TauE"/>
    <property type="match status" value="1"/>
</dbReference>
<evidence type="ECO:0000256" key="1">
    <source>
        <dbReference type="ARBA" id="ARBA00004651"/>
    </source>
</evidence>
<dbReference type="EMBL" id="FNYY01000023">
    <property type="protein sequence ID" value="SEK06677.1"/>
    <property type="molecule type" value="Genomic_DNA"/>
</dbReference>
<dbReference type="PANTHER" id="PTHR30269:SF32">
    <property type="entry name" value="MEMBRANE TRANSPORTER PROTEIN-RELATED"/>
    <property type="match status" value="1"/>
</dbReference>
<dbReference type="InterPro" id="IPR002781">
    <property type="entry name" value="TM_pro_TauE-like"/>
</dbReference>
<feature type="transmembrane region" description="Helical" evidence="8">
    <location>
        <begin position="106"/>
        <end position="127"/>
    </location>
</feature>
<keyword evidence="10" id="KW-1185">Reference proteome</keyword>
<comment type="caution">
    <text evidence="9">The sequence shown here is derived from an EMBL/GenBank/DDBJ whole genome shotgun (WGS) entry which is preliminary data.</text>
</comment>
<organism evidence="9 10">
    <name type="scientific">Marinovum algicola</name>
    <dbReference type="NCBI Taxonomy" id="42444"/>
    <lineage>
        <taxon>Bacteria</taxon>
        <taxon>Pseudomonadati</taxon>
        <taxon>Pseudomonadota</taxon>
        <taxon>Alphaproteobacteria</taxon>
        <taxon>Rhodobacterales</taxon>
        <taxon>Roseobacteraceae</taxon>
        <taxon>Marinovum</taxon>
    </lineage>
</organism>
<feature type="transmembrane region" description="Helical" evidence="8">
    <location>
        <begin position="79"/>
        <end position="100"/>
    </location>
</feature>
<dbReference type="GeneID" id="80820588"/>
<feature type="transmembrane region" description="Helical" evidence="8">
    <location>
        <begin position="170"/>
        <end position="193"/>
    </location>
</feature>
<keyword evidence="3" id="KW-0813">Transport</keyword>
<evidence type="ECO:0000256" key="6">
    <source>
        <dbReference type="ARBA" id="ARBA00022989"/>
    </source>
</evidence>